<evidence type="ECO:0000313" key="2">
    <source>
        <dbReference type="EMBL" id="KIY62765.1"/>
    </source>
</evidence>
<feature type="domain" description="Zn(2)-C6 fungal-type" evidence="1">
    <location>
        <begin position="23"/>
        <end position="52"/>
    </location>
</feature>
<dbReference type="Gene3D" id="4.10.240.10">
    <property type="entry name" value="Zn(2)-C6 fungal-type DNA-binding domain"/>
    <property type="match status" value="1"/>
</dbReference>
<dbReference type="GO" id="GO:0000981">
    <property type="term" value="F:DNA-binding transcription factor activity, RNA polymerase II-specific"/>
    <property type="evidence" value="ECO:0007669"/>
    <property type="project" value="InterPro"/>
</dbReference>
<dbReference type="AlphaFoldDB" id="A0A0D7AXS2"/>
<protein>
    <recommendedName>
        <fullName evidence="1">Zn(2)-C6 fungal-type domain-containing protein</fullName>
    </recommendedName>
</protein>
<evidence type="ECO:0000313" key="3">
    <source>
        <dbReference type="Proteomes" id="UP000054007"/>
    </source>
</evidence>
<evidence type="ECO:0000259" key="1">
    <source>
        <dbReference type="PROSITE" id="PS50048"/>
    </source>
</evidence>
<dbReference type="PROSITE" id="PS50048">
    <property type="entry name" value="ZN2_CY6_FUNGAL_2"/>
    <property type="match status" value="1"/>
</dbReference>
<name>A0A0D7AXS2_9AGAR</name>
<dbReference type="CDD" id="cd00067">
    <property type="entry name" value="GAL4"/>
    <property type="match status" value="1"/>
</dbReference>
<reference evidence="2 3" key="1">
    <citation type="journal article" date="2015" name="Fungal Genet. Biol.">
        <title>Evolution of novel wood decay mechanisms in Agaricales revealed by the genome sequences of Fistulina hepatica and Cylindrobasidium torrendii.</title>
        <authorList>
            <person name="Floudas D."/>
            <person name="Held B.W."/>
            <person name="Riley R."/>
            <person name="Nagy L.G."/>
            <person name="Koehler G."/>
            <person name="Ransdell A.S."/>
            <person name="Younus H."/>
            <person name="Chow J."/>
            <person name="Chiniquy J."/>
            <person name="Lipzen A."/>
            <person name="Tritt A."/>
            <person name="Sun H."/>
            <person name="Haridas S."/>
            <person name="LaButti K."/>
            <person name="Ohm R.A."/>
            <person name="Kues U."/>
            <person name="Blanchette R.A."/>
            <person name="Grigoriev I.V."/>
            <person name="Minto R.E."/>
            <person name="Hibbett D.S."/>
        </authorList>
    </citation>
    <scope>NUCLEOTIDE SEQUENCE [LARGE SCALE GENOMIC DNA]</scope>
    <source>
        <strain evidence="2 3">FP15055 ss-10</strain>
    </source>
</reference>
<dbReference type="GO" id="GO:0008270">
    <property type="term" value="F:zinc ion binding"/>
    <property type="evidence" value="ECO:0007669"/>
    <property type="project" value="InterPro"/>
</dbReference>
<proteinExistence type="predicted"/>
<sequence length="374" mass="39916">MVDAYGMFPGGLPSQEMTSSFADCERCVKYQLECNRLRPCARCVKKNKPCKYTAPEVQPDAAEHHPPQELSVAEPATAALIAGLSRSNNLNLLVAGAKIGVVPHGFLQQHFEAFLETFPDWQEYKSSAAAHTPGGIGDAARAVNDTLQAKALIVKEHSPALHQALIASIGGWLRDVPSHCPDDMDVFDFMLQVEAIEAENAQIAARQTSWLAKRGQMLDQKVAQLQGGATPASHSTQAIPTAEETVVRKRTDIQAVSDGAQIAPHASSPPPPIATLLSAVPAPTATAAALSPVAPSNQQPTRPSEWPGETSLGWWLEAYRRYLTVAVLTKGVAAGLVPGAYTTRKIEEVLETYPSWGTSKVAEEAARAGAAMDS</sequence>
<gene>
    <name evidence="2" type="ORF">CYLTODRAFT_414501</name>
</gene>
<accession>A0A0D7AXS2</accession>
<dbReference type="InterPro" id="IPR036864">
    <property type="entry name" value="Zn2-C6_fun-type_DNA-bd_sf"/>
</dbReference>
<dbReference type="InterPro" id="IPR001138">
    <property type="entry name" value="Zn2Cys6_DnaBD"/>
</dbReference>
<dbReference type="Proteomes" id="UP000054007">
    <property type="component" value="Unassembled WGS sequence"/>
</dbReference>
<dbReference type="SUPFAM" id="SSF57701">
    <property type="entry name" value="Zn2/Cys6 DNA-binding domain"/>
    <property type="match status" value="1"/>
</dbReference>
<organism evidence="2 3">
    <name type="scientific">Cylindrobasidium torrendii FP15055 ss-10</name>
    <dbReference type="NCBI Taxonomy" id="1314674"/>
    <lineage>
        <taxon>Eukaryota</taxon>
        <taxon>Fungi</taxon>
        <taxon>Dikarya</taxon>
        <taxon>Basidiomycota</taxon>
        <taxon>Agaricomycotina</taxon>
        <taxon>Agaricomycetes</taxon>
        <taxon>Agaricomycetidae</taxon>
        <taxon>Agaricales</taxon>
        <taxon>Marasmiineae</taxon>
        <taxon>Physalacriaceae</taxon>
        <taxon>Cylindrobasidium</taxon>
    </lineage>
</organism>
<keyword evidence="3" id="KW-1185">Reference proteome</keyword>
<dbReference type="EMBL" id="KN880750">
    <property type="protein sequence ID" value="KIY62765.1"/>
    <property type="molecule type" value="Genomic_DNA"/>
</dbReference>